<dbReference type="InterPro" id="IPR006037">
    <property type="entry name" value="RCK_C"/>
</dbReference>
<comment type="function">
    <text evidence="1">Part of a potassium transport system.</text>
</comment>
<gene>
    <name evidence="9" type="ORF">AMR74_11910</name>
</gene>
<evidence type="ECO:0000259" key="8">
    <source>
        <dbReference type="PROSITE" id="PS51202"/>
    </source>
</evidence>
<protein>
    <submittedName>
        <fullName evidence="9">Potassium transporter TrkA</fullName>
    </submittedName>
</protein>
<keyword evidence="5" id="KW-0520">NAD</keyword>
<feature type="domain" description="RCK C-terminal" evidence="8">
    <location>
        <begin position="364"/>
        <end position="445"/>
    </location>
</feature>
<evidence type="ECO:0000256" key="1">
    <source>
        <dbReference type="ARBA" id="ARBA00003660"/>
    </source>
</evidence>
<dbReference type="EMBL" id="LIST01000004">
    <property type="protein sequence ID" value="KOX96232.1"/>
    <property type="molecule type" value="Genomic_DNA"/>
</dbReference>
<dbReference type="GO" id="GO:0005886">
    <property type="term" value="C:plasma membrane"/>
    <property type="evidence" value="ECO:0007669"/>
    <property type="project" value="InterPro"/>
</dbReference>
<dbReference type="Gene3D" id="3.30.70.1450">
    <property type="entry name" value="Regulator of K+ conductance, C-terminal domain"/>
    <property type="match status" value="2"/>
</dbReference>
<organism evidence="9 10">
    <name type="scientific">Halorubrum tropicale</name>
    <dbReference type="NCBI Taxonomy" id="1765655"/>
    <lineage>
        <taxon>Archaea</taxon>
        <taxon>Methanobacteriati</taxon>
        <taxon>Methanobacteriota</taxon>
        <taxon>Stenosarchaea group</taxon>
        <taxon>Halobacteria</taxon>
        <taxon>Halobacteriales</taxon>
        <taxon>Haloferacaceae</taxon>
        <taxon>Halorubrum</taxon>
    </lineage>
</organism>
<name>A0A0M9APQ1_9EURY</name>
<dbReference type="NCBIfam" id="NF007039">
    <property type="entry name" value="PRK09496.3-2"/>
    <property type="match status" value="1"/>
</dbReference>
<evidence type="ECO:0000259" key="7">
    <source>
        <dbReference type="PROSITE" id="PS51201"/>
    </source>
</evidence>
<dbReference type="InterPro" id="IPR003148">
    <property type="entry name" value="RCK_N"/>
</dbReference>
<dbReference type="PANTHER" id="PTHR43833">
    <property type="entry name" value="POTASSIUM CHANNEL PROTEIN 2-RELATED-RELATED"/>
    <property type="match status" value="1"/>
</dbReference>
<dbReference type="PRINTS" id="PR00335">
    <property type="entry name" value="KUPTAKETRKA"/>
</dbReference>
<evidence type="ECO:0000313" key="10">
    <source>
        <dbReference type="Proteomes" id="UP000037747"/>
    </source>
</evidence>
<dbReference type="PATRIC" id="fig|1705389.3.peg.3928"/>
<dbReference type="PROSITE" id="PS51202">
    <property type="entry name" value="RCK_C"/>
    <property type="match status" value="2"/>
</dbReference>
<evidence type="ECO:0000256" key="4">
    <source>
        <dbReference type="ARBA" id="ARBA00022958"/>
    </source>
</evidence>
<dbReference type="OrthoDB" id="27588at2157"/>
<dbReference type="NCBIfam" id="NF007034">
    <property type="entry name" value="PRK09496.2-1"/>
    <property type="match status" value="1"/>
</dbReference>
<keyword evidence="10" id="KW-1185">Reference proteome</keyword>
<dbReference type="PROSITE" id="PS51201">
    <property type="entry name" value="RCK_N"/>
    <property type="match status" value="2"/>
</dbReference>
<dbReference type="Gene3D" id="3.40.50.720">
    <property type="entry name" value="NAD(P)-binding Rossmann-like Domain"/>
    <property type="match status" value="2"/>
</dbReference>
<dbReference type="InterPro" id="IPR036721">
    <property type="entry name" value="RCK_C_sf"/>
</dbReference>
<dbReference type="InterPro" id="IPR050721">
    <property type="entry name" value="Trk_Ktr_HKT_K-transport"/>
</dbReference>
<dbReference type="InterPro" id="IPR036291">
    <property type="entry name" value="NAD(P)-bd_dom_sf"/>
</dbReference>
<feature type="domain" description="RCK N-terminal" evidence="7">
    <location>
        <begin position="1"/>
        <end position="119"/>
    </location>
</feature>
<keyword evidence="6" id="KW-0406">Ion transport</keyword>
<proteinExistence type="predicted"/>
<dbReference type="NCBIfam" id="NF007031">
    <property type="entry name" value="PRK09496.1-2"/>
    <property type="match status" value="1"/>
</dbReference>
<keyword evidence="3" id="KW-0633">Potassium transport</keyword>
<keyword evidence="2" id="KW-0813">Transport</keyword>
<evidence type="ECO:0000256" key="5">
    <source>
        <dbReference type="ARBA" id="ARBA00023027"/>
    </source>
</evidence>
<dbReference type="Pfam" id="PF02080">
    <property type="entry name" value="TrkA_C"/>
    <property type="match status" value="2"/>
</dbReference>
<dbReference type="SUPFAM" id="SSF116726">
    <property type="entry name" value="TrkA C-terminal domain-like"/>
    <property type="match status" value="2"/>
</dbReference>
<evidence type="ECO:0000256" key="3">
    <source>
        <dbReference type="ARBA" id="ARBA00022538"/>
    </source>
</evidence>
<dbReference type="InterPro" id="IPR006036">
    <property type="entry name" value="K_uptake_TrkA"/>
</dbReference>
<evidence type="ECO:0000313" key="9">
    <source>
        <dbReference type="EMBL" id="KOX96232.1"/>
    </source>
</evidence>
<dbReference type="GO" id="GO:0015079">
    <property type="term" value="F:potassium ion transmembrane transporter activity"/>
    <property type="evidence" value="ECO:0007669"/>
    <property type="project" value="InterPro"/>
</dbReference>
<dbReference type="SUPFAM" id="SSF51735">
    <property type="entry name" value="NAD(P)-binding Rossmann-fold domains"/>
    <property type="match status" value="2"/>
</dbReference>
<dbReference type="PANTHER" id="PTHR43833:SF5">
    <property type="entry name" value="TRK SYSTEM POTASSIUM UPTAKE PROTEIN TRKA"/>
    <property type="match status" value="1"/>
</dbReference>
<feature type="domain" description="RCK C-terminal" evidence="8">
    <location>
        <begin position="139"/>
        <end position="220"/>
    </location>
</feature>
<evidence type="ECO:0000256" key="6">
    <source>
        <dbReference type="ARBA" id="ARBA00023065"/>
    </source>
</evidence>
<evidence type="ECO:0000256" key="2">
    <source>
        <dbReference type="ARBA" id="ARBA00022448"/>
    </source>
</evidence>
<dbReference type="Proteomes" id="UP000037747">
    <property type="component" value="Unassembled WGS sequence"/>
</dbReference>
<reference evidence="9 10" key="1">
    <citation type="submission" date="2015-08" db="EMBL/GenBank/DDBJ databases">
        <title>Genomes of Isolates from Cabo Rojo, PR.</title>
        <authorList>
            <person name="Sanchez-Nieves R.L."/>
            <person name="Montalvo-Rodriguez R."/>
        </authorList>
    </citation>
    <scope>NUCLEOTIDE SEQUENCE [LARGE SCALE GENOMIC DNA]</scope>
    <source>
        <strain evidence="9 10">5</strain>
    </source>
</reference>
<dbReference type="RefSeq" id="WP_053772275.1">
    <property type="nucleotide sequence ID" value="NZ_LIST01000004.1"/>
</dbReference>
<sequence length="445" mass="47742">MYVVVIGAGEVGTSIAASLASDHEVVVVDVDPDRAEQLKYELDVLTIAGDGTSSEIQSTAEVHRADMVIACTDDDQTNLVACGTAKTLGDGFTIARVKSTDFLRTWEGSEGAFGVDFMVCTDLLTAENIVRVIGLPAAVDVDPFAGGLVQMAEFEIAEGSPVAGQTVSEADRFESLTFVGLFRNGDMVIPRGDTDIAVGDRAVVIGSPESVQSFATDVAPEATPDRADEIVVVGGSEIGYQTARLLEERDFSPRLIEQDPDRARWLAENLPETVVMEHDATDTEFLTREHVDEADIVVTALRSDEKNLLISVLAKRLGVDRVIAVVDSPDYVTVFEEIGIDIAVNPRTVTAEEITRFTYESVAENIAVLENDQAEVLELELTEGCGLVGRPISEIVADSDARFVIGAITRDRRLVTPRGDTVLQAGDHVILLVEADSVSDIASMA</sequence>
<dbReference type="STRING" id="1765655.AMR74_11910"/>
<dbReference type="AlphaFoldDB" id="A0A0M9APQ1"/>
<dbReference type="Pfam" id="PF02254">
    <property type="entry name" value="TrkA_N"/>
    <property type="match status" value="2"/>
</dbReference>
<comment type="caution">
    <text evidence="9">The sequence shown here is derived from an EMBL/GenBank/DDBJ whole genome shotgun (WGS) entry which is preliminary data.</text>
</comment>
<accession>A0A0M9APQ1</accession>
<keyword evidence="4" id="KW-0630">Potassium</keyword>
<feature type="domain" description="RCK N-terminal" evidence="7">
    <location>
        <begin position="227"/>
        <end position="344"/>
    </location>
</feature>